<keyword evidence="6" id="KW-0539">Nucleus</keyword>
<sequence length="879" mass="97823">MPIRSSRLRDKEIQDLQCIQCSRTFSKPEHLRRHQRSHTGERPFKCKVCGRTYARSDVLTRHTRNHHPQATRRSISESSPSPLDYGDESSQSIDKPVHGQSPIEAQRNDGVFPEHECQPGSSSQPTMTNSTEATQSNHHLPVEEWGAVSLPPNTHHLPSGEGQFPLLFLDPQITMQPLSHDNSGPTSGAVEDLESSTRDSDGHQRNLIHNPLQPSHLELLAGSPAFDLGDISGFFKMPSSQPSSAASHAQASIIPAERFEQIERLWPGRRRSNLHQSSPFSWVEVANHPMPNLFMQHTPTDPFGSPEDQEALDSTWNFTEACRTRLMQDCSRYFNPGTSTFSISPEDPGPSSAHASSVEGSHSSPFLWNGQFPSADVLDLSLDQYFYHFHVLFPIVHPPTFDASMTPSELLFPMCLIGLELLDNKATRGFVESCLPGAMYHCRAVITSSHLRRCPSAQLLIMLGSATHLLFIATVIPEMAYQEQVYSLHQETLSLAQQRGLFTAPDLETSFWNAHGNDDIVWYSWARVESAKRLLLSLIFAEAYSGQVLKAPPTLKLQNMRVPVLCSDRLFALSNAKSWKAATGPHPNQWCPHAWTLALDPAMLPDVASDFGIQGLLASVWLYILESNYSPLTSTNPPVLNLHKFYPSNDALTSDTRIKDIISIFLAQIYDKYRDQFRTGNTNSLFLWHFLCLNSLVDINTCELAAGRNGPDHVQKALDSLEEWAQTPQARRACLHSAQFIAIVARHKASDGVMLHTEIAMFAAALVLGFYLLNAPSLTSEDHSTPLNLLDEIDWTLVGAEMNAGSSSSADCPVVQFIRTGGPVAFATAVYRNRHGAARRAFMNFAALLEKIGRWNYRDHCRILRIISNTLFEPGGCGL</sequence>
<dbReference type="GO" id="GO:0008270">
    <property type="term" value="F:zinc ion binding"/>
    <property type="evidence" value="ECO:0007669"/>
    <property type="project" value="UniProtKB-KW"/>
</dbReference>
<dbReference type="GeneID" id="63747479"/>
<feature type="region of interest" description="Disordered" evidence="8">
    <location>
        <begin position="176"/>
        <end position="209"/>
    </location>
</feature>
<accession>A0A1L9R6S0</accession>
<evidence type="ECO:0000256" key="3">
    <source>
        <dbReference type="ARBA" id="ARBA00022737"/>
    </source>
</evidence>
<evidence type="ECO:0000256" key="8">
    <source>
        <dbReference type="SAM" id="MobiDB-lite"/>
    </source>
</evidence>
<dbReference type="FunFam" id="3.30.160.60:FF:002343">
    <property type="entry name" value="Zinc finger protein 33A"/>
    <property type="match status" value="1"/>
</dbReference>
<feature type="region of interest" description="Disordered" evidence="8">
    <location>
        <begin position="59"/>
        <end position="133"/>
    </location>
</feature>
<keyword evidence="3" id="KW-0677">Repeat</keyword>
<dbReference type="GO" id="GO:0005634">
    <property type="term" value="C:nucleus"/>
    <property type="evidence" value="ECO:0007669"/>
    <property type="project" value="UniProtKB-SubCell"/>
</dbReference>
<dbReference type="STRING" id="1073089.A0A1L9R6S0"/>
<protein>
    <recommendedName>
        <fullName evidence="9">C2H2-type domain-containing protein</fullName>
    </recommendedName>
</protein>
<dbReference type="Pfam" id="PF00096">
    <property type="entry name" value="zf-C2H2"/>
    <property type="match status" value="2"/>
</dbReference>
<evidence type="ECO:0000313" key="11">
    <source>
        <dbReference type="Proteomes" id="UP000184383"/>
    </source>
</evidence>
<dbReference type="InterPro" id="IPR013087">
    <property type="entry name" value="Znf_C2H2_type"/>
</dbReference>
<dbReference type="PROSITE" id="PS00028">
    <property type="entry name" value="ZINC_FINGER_C2H2_1"/>
    <property type="match status" value="2"/>
</dbReference>
<dbReference type="PANTHER" id="PTHR40626:SF7">
    <property type="entry name" value="TRANSCRIPTION FACTOR, PUTATIVE (AFU_ORTHOLOGUE AFUA_1G04110)-RELATED"/>
    <property type="match status" value="1"/>
</dbReference>
<dbReference type="CDD" id="cd12148">
    <property type="entry name" value="fungal_TF_MHR"/>
    <property type="match status" value="1"/>
</dbReference>
<dbReference type="EMBL" id="KV878217">
    <property type="protein sequence ID" value="OJJ30583.1"/>
    <property type="molecule type" value="Genomic_DNA"/>
</dbReference>
<dbReference type="VEuPathDB" id="FungiDB:ASPWEDRAFT_177236"/>
<dbReference type="AlphaFoldDB" id="A0A1L9R6S0"/>
<feature type="domain" description="C2H2-type" evidence="9">
    <location>
        <begin position="16"/>
        <end position="43"/>
    </location>
</feature>
<evidence type="ECO:0000256" key="2">
    <source>
        <dbReference type="ARBA" id="ARBA00022723"/>
    </source>
</evidence>
<feature type="compositionally biased region" description="Polar residues" evidence="8">
    <location>
        <begin position="71"/>
        <end position="81"/>
    </location>
</feature>
<keyword evidence="11" id="KW-1185">Reference proteome</keyword>
<reference evidence="11" key="1">
    <citation type="journal article" date="2017" name="Genome Biol.">
        <title>Comparative genomics reveals high biological diversity and specific adaptations in the industrially and medically important fungal genus Aspergillus.</title>
        <authorList>
            <person name="de Vries R.P."/>
            <person name="Riley R."/>
            <person name="Wiebenga A."/>
            <person name="Aguilar-Osorio G."/>
            <person name="Amillis S."/>
            <person name="Uchima C.A."/>
            <person name="Anderluh G."/>
            <person name="Asadollahi M."/>
            <person name="Askin M."/>
            <person name="Barry K."/>
            <person name="Battaglia E."/>
            <person name="Bayram O."/>
            <person name="Benocci T."/>
            <person name="Braus-Stromeyer S.A."/>
            <person name="Caldana C."/>
            <person name="Canovas D."/>
            <person name="Cerqueira G.C."/>
            <person name="Chen F."/>
            <person name="Chen W."/>
            <person name="Choi C."/>
            <person name="Clum A."/>
            <person name="Dos Santos R.A."/>
            <person name="Damasio A.R."/>
            <person name="Diallinas G."/>
            <person name="Emri T."/>
            <person name="Fekete E."/>
            <person name="Flipphi M."/>
            <person name="Freyberg S."/>
            <person name="Gallo A."/>
            <person name="Gournas C."/>
            <person name="Habgood R."/>
            <person name="Hainaut M."/>
            <person name="Harispe M.L."/>
            <person name="Henrissat B."/>
            <person name="Hilden K.S."/>
            <person name="Hope R."/>
            <person name="Hossain A."/>
            <person name="Karabika E."/>
            <person name="Karaffa L."/>
            <person name="Karanyi Z."/>
            <person name="Krasevec N."/>
            <person name="Kuo A."/>
            <person name="Kusch H."/>
            <person name="LaButti K."/>
            <person name="Lagendijk E.L."/>
            <person name="Lapidus A."/>
            <person name="Levasseur A."/>
            <person name="Lindquist E."/>
            <person name="Lipzen A."/>
            <person name="Logrieco A.F."/>
            <person name="MacCabe A."/>
            <person name="Maekelae M.R."/>
            <person name="Malavazi I."/>
            <person name="Melin P."/>
            <person name="Meyer V."/>
            <person name="Mielnichuk N."/>
            <person name="Miskei M."/>
            <person name="Molnar A.P."/>
            <person name="Mule G."/>
            <person name="Ngan C.Y."/>
            <person name="Orejas M."/>
            <person name="Orosz E."/>
            <person name="Ouedraogo J.P."/>
            <person name="Overkamp K.M."/>
            <person name="Park H.-S."/>
            <person name="Perrone G."/>
            <person name="Piumi F."/>
            <person name="Punt P.J."/>
            <person name="Ram A.F."/>
            <person name="Ramon A."/>
            <person name="Rauscher S."/>
            <person name="Record E."/>
            <person name="Riano-Pachon D.M."/>
            <person name="Robert V."/>
            <person name="Roehrig J."/>
            <person name="Ruller R."/>
            <person name="Salamov A."/>
            <person name="Salih N.S."/>
            <person name="Samson R.A."/>
            <person name="Sandor E."/>
            <person name="Sanguinetti M."/>
            <person name="Schuetze T."/>
            <person name="Sepcic K."/>
            <person name="Shelest E."/>
            <person name="Sherlock G."/>
            <person name="Sophianopoulou V."/>
            <person name="Squina F.M."/>
            <person name="Sun H."/>
            <person name="Susca A."/>
            <person name="Todd R.B."/>
            <person name="Tsang A."/>
            <person name="Unkles S.E."/>
            <person name="van de Wiele N."/>
            <person name="van Rossen-Uffink D."/>
            <person name="Oliveira J.V."/>
            <person name="Vesth T.C."/>
            <person name="Visser J."/>
            <person name="Yu J.-H."/>
            <person name="Zhou M."/>
            <person name="Andersen M.R."/>
            <person name="Archer D.B."/>
            <person name="Baker S.E."/>
            <person name="Benoit I."/>
            <person name="Brakhage A.A."/>
            <person name="Braus G.H."/>
            <person name="Fischer R."/>
            <person name="Frisvad J.C."/>
            <person name="Goldman G.H."/>
            <person name="Houbraken J."/>
            <person name="Oakley B."/>
            <person name="Pocsi I."/>
            <person name="Scazzocchio C."/>
            <person name="Seiboth B."/>
            <person name="vanKuyk P.A."/>
            <person name="Wortman J."/>
            <person name="Dyer P.S."/>
            <person name="Grigoriev I.V."/>
        </authorList>
    </citation>
    <scope>NUCLEOTIDE SEQUENCE [LARGE SCALE GENOMIC DNA]</scope>
    <source>
        <strain evidence="11">DTO 134E9</strain>
    </source>
</reference>
<evidence type="ECO:0000313" key="10">
    <source>
        <dbReference type="EMBL" id="OJJ30583.1"/>
    </source>
</evidence>
<keyword evidence="2" id="KW-0479">Metal-binding</keyword>
<dbReference type="SMART" id="SM00355">
    <property type="entry name" value="ZnF_C2H2"/>
    <property type="match status" value="2"/>
</dbReference>
<evidence type="ECO:0000256" key="4">
    <source>
        <dbReference type="ARBA" id="ARBA00022771"/>
    </source>
</evidence>
<feature type="compositionally biased region" description="Basic residues" evidence="8">
    <location>
        <begin position="61"/>
        <end position="70"/>
    </location>
</feature>
<keyword evidence="5" id="KW-0862">Zinc</keyword>
<feature type="domain" description="C2H2-type" evidence="9">
    <location>
        <begin position="44"/>
        <end position="71"/>
    </location>
</feature>
<dbReference type="Proteomes" id="UP000184383">
    <property type="component" value="Unassembled WGS sequence"/>
</dbReference>
<dbReference type="InterPro" id="IPR007219">
    <property type="entry name" value="XnlR_reg_dom"/>
</dbReference>
<proteinExistence type="predicted"/>
<dbReference type="GO" id="GO:0000785">
    <property type="term" value="C:chromatin"/>
    <property type="evidence" value="ECO:0007669"/>
    <property type="project" value="TreeGrafter"/>
</dbReference>
<dbReference type="PROSITE" id="PS50157">
    <property type="entry name" value="ZINC_FINGER_C2H2_2"/>
    <property type="match status" value="2"/>
</dbReference>
<dbReference type="RefSeq" id="XP_040684260.1">
    <property type="nucleotide sequence ID" value="XM_040831631.1"/>
</dbReference>
<dbReference type="InterPro" id="IPR051059">
    <property type="entry name" value="VerF-like"/>
</dbReference>
<comment type="subcellular location">
    <subcellularLocation>
        <location evidence="1">Nucleus</location>
    </subcellularLocation>
</comment>
<dbReference type="GO" id="GO:0006351">
    <property type="term" value="P:DNA-templated transcription"/>
    <property type="evidence" value="ECO:0007669"/>
    <property type="project" value="InterPro"/>
</dbReference>
<organism evidence="10 11">
    <name type="scientific">Aspergillus wentii DTO 134E9</name>
    <dbReference type="NCBI Taxonomy" id="1073089"/>
    <lineage>
        <taxon>Eukaryota</taxon>
        <taxon>Fungi</taxon>
        <taxon>Dikarya</taxon>
        <taxon>Ascomycota</taxon>
        <taxon>Pezizomycotina</taxon>
        <taxon>Eurotiomycetes</taxon>
        <taxon>Eurotiomycetidae</taxon>
        <taxon>Eurotiales</taxon>
        <taxon>Aspergillaceae</taxon>
        <taxon>Aspergillus</taxon>
        <taxon>Aspergillus subgen. Cremei</taxon>
    </lineage>
</organism>
<evidence type="ECO:0000256" key="1">
    <source>
        <dbReference type="ARBA" id="ARBA00004123"/>
    </source>
</evidence>
<dbReference type="GO" id="GO:0000981">
    <property type="term" value="F:DNA-binding transcription factor activity, RNA polymerase II-specific"/>
    <property type="evidence" value="ECO:0007669"/>
    <property type="project" value="InterPro"/>
</dbReference>
<dbReference type="OrthoDB" id="10018191at2759"/>
<name>A0A1L9R6S0_ASPWE</name>
<dbReference type="InterPro" id="IPR036236">
    <property type="entry name" value="Znf_C2H2_sf"/>
</dbReference>
<evidence type="ECO:0000256" key="5">
    <source>
        <dbReference type="ARBA" id="ARBA00022833"/>
    </source>
</evidence>
<evidence type="ECO:0000256" key="6">
    <source>
        <dbReference type="ARBA" id="ARBA00023242"/>
    </source>
</evidence>
<evidence type="ECO:0000256" key="7">
    <source>
        <dbReference type="PROSITE-ProRule" id="PRU00042"/>
    </source>
</evidence>
<dbReference type="GO" id="GO:0000978">
    <property type="term" value="F:RNA polymerase II cis-regulatory region sequence-specific DNA binding"/>
    <property type="evidence" value="ECO:0007669"/>
    <property type="project" value="InterPro"/>
</dbReference>
<dbReference type="Pfam" id="PF04082">
    <property type="entry name" value="Fungal_trans"/>
    <property type="match status" value="1"/>
</dbReference>
<dbReference type="SUPFAM" id="SSF57667">
    <property type="entry name" value="beta-beta-alpha zinc fingers"/>
    <property type="match status" value="1"/>
</dbReference>
<keyword evidence="4 7" id="KW-0863">Zinc-finger</keyword>
<gene>
    <name evidence="10" type="ORF">ASPWEDRAFT_177236</name>
</gene>
<evidence type="ECO:0000259" key="9">
    <source>
        <dbReference type="PROSITE" id="PS50157"/>
    </source>
</evidence>
<feature type="compositionally biased region" description="Polar residues" evidence="8">
    <location>
        <begin position="119"/>
        <end position="133"/>
    </location>
</feature>
<dbReference type="PANTHER" id="PTHR40626">
    <property type="entry name" value="MIP31509P"/>
    <property type="match status" value="1"/>
</dbReference>
<feature type="compositionally biased region" description="Polar residues" evidence="8">
    <location>
        <begin position="176"/>
        <end position="186"/>
    </location>
</feature>
<feature type="compositionally biased region" description="Basic and acidic residues" evidence="8">
    <location>
        <begin position="195"/>
        <end position="204"/>
    </location>
</feature>
<dbReference type="Gene3D" id="3.30.160.60">
    <property type="entry name" value="Classic Zinc Finger"/>
    <property type="match status" value="2"/>
</dbReference>